<sequence>MQVSAGSLLGWVRTCSQALTEVETRIKEGLRKAGVIHQDETDVCVRKHHSYVHVCSTSRLTHFGSHPSRGRSALNDIGILAGFDGTSIHDGYKISPSYRCKNRELSEHHARNNTVFLS</sequence>
<name>A0A4P6K695_KTERU</name>
<dbReference type="OrthoDB" id="151215at2"/>
<dbReference type="Pfam" id="PF03050">
    <property type="entry name" value="DDE_Tnp_IS66"/>
    <property type="match status" value="1"/>
</dbReference>
<dbReference type="InterPro" id="IPR052344">
    <property type="entry name" value="Transposase-related"/>
</dbReference>
<evidence type="ECO:0000259" key="1">
    <source>
        <dbReference type="Pfam" id="PF03050"/>
    </source>
</evidence>
<evidence type="ECO:0000313" key="3">
    <source>
        <dbReference type="Proteomes" id="UP000290365"/>
    </source>
</evidence>
<dbReference type="PANTHER" id="PTHR33678">
    <property type="entry name" value="BLL1576 PROTEIN"/>
    <property type="match status" value="1"/>
</dbReference>
<keyword evidence="3" id="KW-1185">Reference proteome</keyword>
<dbReference type="Proteomes" id="UP000290365">
    <property type="component" value="Chromosome"/>
</dbReference>
<accession>A0A4P6K695</accession>
<proteinExistence type="predicted"/>
<dbReference type="InterPro" id="IPR004291">
    <property type="entry name" value="Transposase_IS66_central"/>
</dbReference>
<protein>
    <recommendedName>
        <fullName evidence="1">Transposase IS66 central domain-containing protein</fullName>
    </recommendedName>
</protein>
<evidence type="ECO:0000313" key="2">
    <source>
        <dbReference type="EMBL" id="QBD83440.1"/>
    </source>
</evidence>
<dbReference type="AlphaFoldDB" id="A0A4P6K695"/>
<organism evidence="2 3">
    <name type="scientific">Ktedonosporobacter rubrisoli</name>
    <dbReference type="NCBI Taxonomy" id="2509675"/>
    <lineage>
        <taxon>Bacteria</taxon>
        <taxon>Bacillati</taxon>
        <taxon>Chloroflexota</taxon>
        <taxon>Ktedonobacteria</taxon>
        <taxon>Ktedonobacterales</taxon>
        <taxon>Ktedonosporobacteraceae</taxon>
        <taxon>Ktedonosporobacter</taxon>
    </lineage>
</organism>
<dbReference type="KEGG" id="kbs:EPA93_11140"/>
<gene>
    <name evidence="2" type="ORF">EPA93_11140</name>
</gene>
<dbReference type="EMBL" id="CP035758">
    <property type="protein sequence ID" value="QBD83440.1"/>
    <property type="molecule type" value="Genomic_DNA"/>
</dbReference>
<reference evidence="2 3" key="1">
    <citation type="submission" date="2019-01" db="EMBL/GenBank/DDBJ databases">
        <title>Ktedonosporobacter rubrisoli SCAWS-G2.</title>
        <authorList>
            <person name="Huang Y."/>
            <person name="Yan B."/>
        </authorList>
    </citation>
    <scope>NUCLEOTIDE SEQUENCE [LARGE SCALE GENOMIC DNA]</scope>
    <source>
        <strain evidence="2 3">SCAWS-G2</strain>
    </source>
</reference>
<feature type="domain" description="Transposase IS66 central" evidence="1">
    <location>
        <begin position="2"/>
        <end position="93"/>
    </location>
</feature>
<dbReference type="PANTHER" id="PTHR33678:SF1">
    <property type="entry name" value="BLL1576 PROTEIN"/>
    <property type="match status" value="1"/>
</dbReference>